<feature type="compositionally biased region" description="Low complexity" evidence="1">
    <location>
        <begin position="530"/>
        <end position="563"/>
    </location>
</feature>
<dbReference type="Pfam" id="PF20129">
    <property type="entry name" value="DUF6519"/>
    <property type="match status" value="3"/>
</dbReference>
<evidence type="ECO:0000256" key="1">
    <source>
        <dbReference type="SAM" id="MobiDB-lite"/>
    </source>
</evidence>
<name>A0A4U0NS10_9ACTN</name>
<evidence type="ECO:0000313" key="3">
    <source>
        <dbReference type="Proteomes" id="UP000308697"/>
    </source>
</evidence>
<feature type="region of interest" description="Disordered" evidence="1">
    <location>
        <begin position="97"/>
        <end position="135"/>
    </location>
</feature>
<dbReference type="AlphaFoldDB" id="A0A4U0NS10"/>
<reference evidence="2 3" key="1">
    <citation type="submission" date="2019-04" db="EMBL/GenBank/DDBJ databases">
        <title>Streptomyces piniterrae sp. nov., a heliquinomycin-producing actinomycete isolated from rhizosphere soil of Pinus yunnanensis.</title>
        <authorList>
            <person name="Zhuang X."/>
            <person name="Zhao J."/>
        </authorList>
    </citation>
    <scope>NUCLEOTIDE SEQUENCE [LARGE SCALE GENOMIC DNA]</scope>
    <source>
        <strain evidence="3">jys28</strain>
    </source>
</reference>
<feature type="compositionally biased region" description="Polar residues" evidence="1">
    <location>
        <begin position="121"/>
        <end position="131"/>
    </location>
</feature>
<organism evidence="2 3">
    <name type="scientific">Streptomyces piniterrae</name>
    <dbReference type="NCBI Taxonomy" id="2571125"/>
    <lineage>
        <taxon>Bacteria</taxon>
        <taxon>Bacillati</taxon>
        <taxon>Actinomycetota</taxon>
        <taxon>Actinomycetes</taxon>
        <taxon>Kitasatosporales</taxon>
        <taxon>Streptomycetaceae</taxon>
        <taxon>Streptomyces</taxon>
    </lineage>
</organism>
<accession>A0A4U0NS10</accession>
<dbReference type="OrthoDB" id="134981at2"/>
<feature type="compositionally biased region" description="Gly residues" evidence="1">
    <location>
        <begin position="517"/>
        <end position="529"/>
    </location>
</feature>
<feature type="region of interest" description="Disordered" evidence="1">
    <location>
        <begin position="507"/>
        <end position="563"/>
    </location>
</feature>
<dbReference type="InterPro" id="IPR045392">
    <property type="entry name" value="DUF6519"/>
</dbReference>
<sequence>MHADLSRLTFRPDRHYSAVVAQQGRVQLDADANEQTAIQLFQARTLAADLIGRHGGPSGATGFKIDLRGGPHELDDLVIGGGRYYVDGILCDATRPQPGVPVPAAGHDGGEDASEPGDTGESANAPTTWTYWDQPDGFRDPERPGDRLPSQFPYLAYLKVWERSVTAAEDPALREVALGSALPDTAARTKVVWQVLPLPGTALGLDGDNPPVDTLRKAFAEWADKQRATSRLAARSERPDHADDDPCLVAPDARYRGPENQLYRVEVHDSGTARDATFKWSRENGSVTFPVDELDGTWVELASLGNDDKLDLNVGDRVEFVDTATSSRGEAAPLLRVEELDLPGRRVRLSDEPAPGVGRRPELHPFLRRWDHHENSARPSPKLSAPLEQGGAPMRGAKAGRLHHGAVRVEEGGWLPLEDGVEVYFEAGGTYRTGDFWLIPARTATGAVEWPTDTARRPLLQSPAGIEVHYAPLAWVHGEQAVPDLRLAFRPLAAGIPAADDAALAAEAQARAEEAGEGPGSFGGSGGSGESSTAASSSAPSAPPSRSQTSAAAEAAVDEGGAG</sequence>
<dbReference type="Proteomes" id="UP000308697">
    <property type="component" value="Unassembled WGS sequence"/>
</dbReference>
<comment type="caution">
    <text evidence="2">The sequence shown here is derived from an EMBL/GenBank/DDBJ whole genome shotgun (WGS) entry which is preliminary data.</text>
</comment>
<proteinExistence type="predicted"/>
<protein>
    <submittedName>
        <fullName evidence="2">Uncharacterized protein</fullName>
    </submittedName>
</protein>
<dbReference type="EMBL" id="SUMB01000005">
    <property type="protein sequence ID" value="TJZ52984.1"/>
    <property type="molecule type" value="Genomic_DNA"/>
</dbReference>
<dbReference type="RefSeq" id="WP_136740996.1">
    <property type="nucleotide sequence ID" value="NZ_SUMB01000005.1"/>
</dbReference>
<gene>
    <name evidence="2" type="ORF">FCH28_17645</name>
</gene>
<evidence type="ECO:0000313" key="2">
    <source>
        <dbReference type="EMBL" id="TJZ52984.1"/>
    </source>
</evidence>
<keyword evidence="3" id="KW-1185">Reference proteome</keyword>